<evidence type="ECO:0000256" key="6">
    <source>
        <dbReference type="ARBA" id="ARBA00023136"/>
    </source>
</evidence>
<dbReference type="Gene3D" id="1.20.1280.290">
    <property type="match status" value="1"/>
</dbReference>
<evidence type="ECO:0000256" key="4">
    <source>
        <dbReference type="ARBA" id="ARBA00022737"/>
    </source>
</evidence>
<dbReference type="InterPro" id="IPR005282">
    <property type="entry name" value="LC_transporter"/>
</dbReference>
<name>A0A2P6TEB2_CHLSO</name>
<evidence type="ECO:0000313" key="10">
    <source>
        <dbReference type="Proteomes" id="UP000239899"/>
    </source>
</evidence>
<dbReference type="PANTHER" id="PTHR13131">
    <property type="entry name" value="CYSTINOSIN"/>
    <property type="match status" value="1"/>
</dbReference>
<sequence>MSSEPLLAGQGGKGPPLQPALEDFEARVVIESLPPRPSTRRRLYEGAFWLGLPLLLGVAIGLAVPTSDRCPVVPNLAARLSSIIGWVYFCAWSISFYPQAFLNWRRKSVAGLSLDFQLLNMLGFGCYAVYNGALFWNPTVREQYSCTHGGSLPAVHANDVFFAIHAAVVTGVTLFQCAIYERGGQRISWLAGLGTAGSIAGIAAYLAAVIWAQQGSSGGGHVPPGHTGLTLVPTLWFRGSSGSGSGSSGGLGGGALPCGDLLSWLSFLYFLSYIKLAVSLVKYIPQVILNWRLRSTAGWNMHNVALDFGGGMLSLVQLLMDGAYTQDWTAVTGNPVKFALGFASIFFDVIFMVQHFCLYPAHAEGQFWQEPSQQQQQQQQGNRKKGLPSSSAISVSSSSGRGPDTPSPSSVFLPGVHLSLWKGL</sequence>
<evidence type="ECO:0000256" key="3">
    <source>
        <dbReference type="ARBA" id="ARBA00022692"/>
    </source>
</evidence>
<evidence type="ECO:0000256" key="2">
    <source>
        <dbReference type="ARBA" id="ARBA00022448"/>
    </source>
</evidence>
<evidence type="ECO:0000256" key="5">
    <source>
        <dbReference type="ARBA" id="ARBA00022989"/>
    </source>
</evidence>
<feature type="compositionally biased region" description="Low complexity" evidence="7">
    <location>
        <begin position="389"/>
        <end position="399"/>
    </location>
</feature>
<keyword evidence="10" id="KW-1185">Reference proteome</keyword>
<comment type="caution">
    <text evidence="9">The sequence shown here is derived from an EMBL/GenBank/DDBJ whole genome shotgun (WGS) entry which is preliminary data.</text>
</comment>
<feature type="transmembrane region" description="Helical" evidence="8">
    <location>
        <begin position="46"/>
        <end position="64"/>
    </location>
</feature>
<gene>
    <name evidence="9" type="ORF">C2E21_8456</name>
</gene>
<comment type="subcellular location">
    <subcellularLocation>
        <location evidence="1">Endomembrane system</location>
        <topology evidence="1">Multi-pass membrane protein</topology>
    </subcellularLocation>
</comment>
<organism evidence="9 10">
    <name type="scientific">Chlorella sorokiniana</name>
    <name type="common">Freshwater green alga</name>
    <dbReference type="NCBI Taxonomy" id="3076"/>
    <lineage>
        <taxon>Eukaryota</taxon>
        <taxon>Viridiplantae</taxon>
        <taxon>Chlorophyta</taxon>
        <taxon>core chlorophytes</taxon>
        <taxon>Trebouxiophyceae</taxon>
        <taxon>Chlorellales</taxon>
        <taxon>Chlorellaceae</taxon>
        <taxon>Chlorella clade</taxon>
        <taxon>Chlorella</taxon>
    </lineage>
</organism>
<dbReference type="AlphaFoldDB" id="A0A2P6TEB2"/>
<evidence type="ECO:0000313" key="9">
    <source>
        <dbReference type="EMBL" id="PRW20981.1"/>
    </source>
</evidence>
<evidence type="ECO:0000256" key="8">
    <source>
        <dbReference type="SAM" id="Phobius"/>
    </source>
</evidence>
<keyword evidence="3 8" id="KW-0812">Transmembrane</keyword>
<keyword evidence="2" id="KW-0813">Transport</keyword>
<dbReference type="EMBL" id="LHPG02000020">
    <property type="protein sequence ID" value="PRW20981.1"/>
    <property type="molecule type" value="Genomic_DNA"/>
</dbReference>
<dbReference type="Pfam" id="PF04193">
    <property type="entry name" value="PQ-loop"/>
    <property type="match status" value="2"/>
</dbReference>
<feature type="transmembrane region" description="Helical" evidence="8">
    <location>
        <begin position="76"/>
        <end position="97"/>
    </location>
</feature>
<dbReference type="STRING" id="3076.A0A2P6TEB2"/>
<feature type="transmembrane region" description="Helical" evidence="8">
    <location>
        <begin position="160"/>
        <end position="180"/>
    </location>
</feature>
<dbReference type="OrthoDB" id="75720at2759"/>
<keyword evidence="6 8" id="KW-0472">Membrane</keyword>
<keyword evidence="5 8" id="KW-1133">Transmembrane helix</keyword>
<protein>
    <submittedName>
        <fullName evidence="9">Lysosomal Cystine Transporter (LCT) Family</fullName>
    </submittedName>
</protein>
<reference evidence="9 10" key="1">
    <citation type="journal article" date="2018" name="Plant J.">
        <title>Genome sequences of Chlorella sorokiniana UTEX 1602 and Micractinium conductrix SAG 241.80: implications to maltose excretion by a green alga.</title>
        <authorList>
            <person name="Arriola M.B."/>
            <person name="Velmurugan N."/>
            <person name="Zhang Y."/>
            <person name="Plunkett M.H."/>
            <person name="Hondzo H."/>
            <person name="Barney B.M."/>
        </authorList>
    </citation>
    <scope>NUCLEOTIDE SEQUENCE [LARGE SCALE GENOMIC DNA]</scope>
    <source>
        <strain evidence="10">UTEX 1602</strain>
    </source>
</reference>
<dbReference type="NCBIfam" id="TIGR00951">
    <property type="entry name" value="2A43"/>
    <property type="match status" value="1"/>
</dbReference>
<dbReference type="SMART" id="SM00679">
    <property type="entry name" value="CTNS"/>
    <property type="match status" value="2"/>
</dbReference>
<keyword evidence="4" id="KW-0677">Repeat</keyword>
<feature type="transmembrane region" description="Helical" evidence="8">
    <location>
        <begin position="109"/>
        <end position="130"/>
    </location>
</feature>
<dbReference type="Proteomes" id="UP000239899">
    <property type="component" value="Unassembled WGS sequence"/>
</dbReference>
<dbReference type="PANTHER" id="PTHR13131:SF5">
    <property type="entry name" value="CYSTINOSIN"/>
    <property type="match status" value="1"/>
</dbReference>
<feature type="transmembrane region" description="Helical" evidence="8">
    <location>
        <begin position="187"/>
        <end position="212"/>
    </location>
</feature>
<proteinExistence type="predicted"/>
<dbReference type="GO" id="GO:0005774">
    <property type="term" value="C:vacuolar membrane"/>
    <property type="evidence" value="ECO:0007669"/>
    <property type="project" value="TreeGrafter"/>
</dbReference>
<dbReference type="GO" id="GO:0012505">
    <property type="term" value="C:endomembrane system"/>
    <property type="evidence" value="ECO:0007669"/>
    <property type="project" value="UniProtKB-SubCell"/>
</dbReference>
<accession>A0A2P6TEB2</accession>
<feature type="region of interest" description="Disordered" evidence="7">
    <location>
        <begin position="369"/>
        <end position="410"/>
    </location>
</feature>
<feature type="transmembrane region" description="Helical" evidence="8">
    <location>
        <begin position="261"/>
        <end position="284"/>
    </location>
</feature>
<evidence type="ECO:0000256" key="1">
    <source>
        <dbReference type="ARBA" id="ARBA00004127"/>
    </source>
</evidence>
<evidence type="ECO:0000256" key="7">
    <source>
        <dbReference type="SAM" id="MobiDB-lite"/>
    </source>
</evidence>
<dbReference type="InterPro" id="IPR006603">
    <property type="entry name" value="PQ-loop_rpt"/>
</dbReference>
<dbReference type="GO" id="GO:0015184">
    <property type="term" value="F:L-cystine transmembrane transporter activity"/>
    <property type="evidence" value="ECO:0007669"/>
    <property type="project" value="TreeGrafter"/>
</dbReference>